<accession>A0A5Q2WDK7</accession>
<dbReference type="EMBL" id="MN444876">
    <property type="protein sequence ID" value="QGH76313.1"/>
    <property type="molecule type" value="Genomic_DNA"/>
</dbReference>
<dbReference type="KEGG" id="vg:65122978"/>
<dbReference type="GeneID" id="65122978"/>
<dbReference type="RefSeq" id="YP_010104969.1">
    <property type="nucleotide sequence ID" value="NC_055822.1"/>
</dbReference>
<keyword evidence="3" id="KW-1185">Reference proteome</keyword>
<evidence type="ECO:0000313" key="2">
    <source>
        <dbReference type="EMBL" id="QGH76511.1"/>
    </source>
</evidence>
<sequence length="77" mass="8748">MKPVKESVELSMGDLVLSGSFYFKVEGITPNSFIGKVWNEPAKMWGRAVSIPVPSPTHSAYLLEDWELERLFPDYTK</sequence>
<proteinExistence type="predicted"/>
<evidence type="ECO:0000313" key="1">
    <source>
        <dbReference type="EMBL" id="QGH76313.1"/>
    </source>
</evidence>
<reference evidence="2 3" key="1">
    <citation type="submission" date="2019-09" db="EMBL/GenBank/DDBJ databases">
        <authorList>
            <person name="Cummings J.R."/>
            <person name="Eaglin Z.M."/>
            <person name="Kluemper A.J."/>
            <person name="Powell E.A."/>
            <person name="Stamm J."/>
            <person name="Thompson S.A."/>
            <person name="Tolsma S."/>
            <person name="Caruso S.M."/>
            <person name="Garlena R.A."/>
            <person name="Russell D.A."/>
            <person name="Pope W.H."/>
            <person name="Jacobs-Se D."/>
            <person name="Hatfull G.F."/>
        </authorList>
    </citation>
    <scope>NUCLEOTIDE SEQUENCE [LARGE SCALE GENOMIC DNA]</scope>
</reference>
<organism evidence="2 3">
    <name type="scientific">Streptomyces phage Daubenski</name>
    <dbReference type="NCBI Taxonomy" id="2653725"/>
    <lineage>
        <taxon>Viruses</taxon>
        <taxon>Duplodnaviria</taxon>
        <taxon>Heunggongvirae</taxon>
        <taxon>Uroviricota</taxon>
        <taxon>Caudoviricetes</taxon>
        <taxon>Stanwilliamsviridae</taxon>
        <taxon>Boydwoodruffvirinae</taxon>
        <taxon>Samistivirus</taxon>
        <taxon>Samistivirus daubenski</taxon>
    </lineage>
</organism>
<name>A0A5Q2WDK7_9CAUD</name>
<gene>
    <name evidence="2" type="primary">239</name>
    <name evidence="1" type="synonym">1</name>
    <name evidence="1" type="ORF">SEA_DAUBENSKI_1</name>
    <name evidence="2" type="ORF">SEA_DAUBENSKI_245</name>
</gene>
<dbReference type="EMBL" id="MN444876">
    <property type="protein sequence ID" value="QGH76511.1"/>
    <property type="molecule type" value="Genomic_DNA"/>
</dbReference>
<protein>
    <submittedName>
        <fullName evidence="2">Uncharacterized protein</fullName>
    </submittedName>
</protein>
<evidence type="ECO:0000313" key="3">
    <source>
        <dbReference type="Proteomes" id="UP000375470"/>
    </source>
</evidence>
<dbReference type="Proteomes" id="UP000375470">
    <property type="component" value="Segment"/>
</dbReference>